<dbReference type="PRINTS" id="PR01041">
    <property type="entry name" value="TRNASYNTHMET"/>
</dbReference>
<dbReference type="Gene3D" id="3.40.50.620">
    <property type="entry name" value="HUPs"/>
    <property type="match status" value="1"/>
</dbReference>
<comment type="similarity">
    <text evidence="3 16">Belongs to the class-I aminoacyl-tRNA synthetase family. MetG type 1 subfamily.</text>
</comment>
<dbReference type="NCBIfam" id="TIGR00399">
    <property type="entry name" value="metG_C_term"/>
    <property type="match status" value="1"/>
</dbReference>
<name>A0ABV4L6I7_9GAMM</name>
<evidence type="ECO:0000313" key="19">
    <source>
        <dbReference type="Proteomes" id="UP001569154"/>
    </source>
</evidence>
<keyword evidence="6 16" id="KW-0820">tRNA-binding</keyword>
<evidence type="ECO:0000256" key="8">
    <source>
        <dbReference type="ARBA" id="ARBA00022723"/>
    </source>
</evidence>
<feature type="domain" description="TRNA-binding" evidence="17">
    <location>
        <begin position="580"/>
        <end position="681"/>
    </location>
</feature>
<evidence type="ECO:0000256" key="12">
    <source>
        <dbReference type="ARBA" id="ARBA00022884"/>
    </source>
</evidence>
<dbReference type="PROSITE" id="PS00178">
    <property type="entry name" value="AA_TRNA_LIGASE_I"/>
    <property type="match status" value="1"/>
</dbReference>
<dbReference type="SUPFAM" id="SSF57770">
    <property type="entry name" value="Methionyl-tRNA synthetase (MetRS), Zn-domain"/>
    <property type="match status" value="1"/>
</dbReference>
<keyword evidence="13 16" id="KW-0648">Protein biosynthesis</keyword>
<dbReference type="InterPro" id="IPR023458">
    <property type="entry name" value="Met-tRNA_ligase_1"/>
</dbReference>
<feature type="short sequence motif" description="'KMSKS' region" evidence="16">
    <location>
        <begin position="332"/>
        <end position="336"/>
    </location>
</feature>
<dbReference type="Gene3D" id="2.40.50.140">
    <property type="entry name" value="Nucleic acid-binding proteins"/>
    <property type="match status" value="1"/>
</dbReference>
<dbReference type="Pfam" id="PF01588">
    <property type="entry name" value="tRNA_bind"/>
    <property type="match status" value="1"/>
</dbReference>
<feature type="binding site" evidence="16">
    <location>
        <position position="335"/>
    </location>
    <ligand>
        <name>ATP</name>
        <dbReference type="ChEBI" id="CHEBI:30616"/>
    </ligand>
</feature>
<dbReference type="EMBL" id="JBGONM010000057">
    <property type="protein sequence ID" value="MEZ8083311.1"/>
    <property type="molecule type" value="Genomic_DNA"/>
</dbReference>
<dbReference type="InterPro" id="IPR002547">
    <property type="entry name" value="tRNA-bd_dom"/>
</dbReference>
<evidence type="ECO:0000256" key="11">
    <source>
        <dbReference type="ARBA" id="ARBA00022840"/>
    </source>
</evidence>
<dbReference type="PANTHER" id="PTHR45765">
    <property type="entry name" value="METHIONINE--TRNA LIGASE"/>
    <property type="match status" value="1"/>
</dbReference>
<evidence type="ECO:0000256" key="7">
    <source>
        <dbReference type="ARBA" id="ARBA00022598"/>
    </source>
</evidence>
<keyword evidence="5 16" id="KW-0963">Cytoplasm</keyword>
<evidence type="ECO:0000256" key="10">
    <source>
        <dbReference type="ARBA" id="ARBA00022833"/>
    </source>
</evidence>
<feature type="binding site" evidence="16">
    <location>
        <position position="149"/>
    </location>
    <ligand>
        <name>Zn(2+)</name>
        <dbReference type="ChEBI" id="CHEBI:29105"/>
    </ligand>
</feature>
<dbReference type="PANTHER" id="PTHR45765:SF1">
    <property type="entry name" value="METHIONINE--TRNA LIGASE, CYTOPLASMIC"/>
    <property type="match status" value="1"/>
</dbReference>
<keyword evidence="9 16" id="KW-0547">Nucleotide-binding</keyword>
<keyword evidence="8 16" id="KW-0479">Metal-binding</keyword>
<dbReference type="InterPro" id="IPR029038">
    <property type="entry name" value="MetRS_Zn"/>
</dbReference>
<dbReference type="InterPro" id="IPR014758">
    <property type="entry name" value="Met-tRNA_synth"/>
</dbReference>
<evidence type="ECO:0000259" key="17">
    <source>
        <dbReference type="PROSITE" id="PS50886"/>
    </source>
</evidence>
<dbReference type="InterPro" id="IPR033911">
    <property type="entry name" value="MetRS_core"/>
</dbReference>
<dbReference type="InterPro" id="IPR015413">
    <property type="entry name" value="Methionyl/Leucyl_tRNA_Synth"/>
</dbReference>
<dbReference type="CDD" id="cd02800">
    <property type="entry name" value="tRNA_bind_EcMetRS_like"/>
    <property type="match status" value="1"/>
</dbReference>
<evidence type="ECO:0000256" key="6">
    <source>
        <dbReference type="ARBA" id="ARBA00022555"/>
    </source>
</evidence>
<dbReference type="NCBIfam" id="NF001100">
    <property type="entry name" value="PRK00133.1"/>
    <property type="match status" value="1"/>
</dbReference>
<feature type="short sequence motif" description="'HIGH' region" evidence="16">
    <location>
        <begin position="15"/>
        <end position="25"/>
    </location>
</feature>
<dbReference type="Pfam" id="PF09334">
    <property type="entry name" value="tRNA-synt_1g"/>
    <property type="match status" value="1"/>
</dbReference>
<dbReference type="SUPFAM" id="SSF50249">
    <property type="entry name" value="Nucleic acid-binding proteins"/>
    <property type="match status" value="1"/>
</dbReference>
<comment type="subunit">
    <text evidence="4 16">Homodimer.</text>
</comment>
<feature type="binding site" evidence="16">
    <location>
        <position position="162"/>
    </location>
    <ligand>
        <name>Zn(2+)</name>
        <dbReference type="ChEBI" id="CHEBI:29105"/>
    </ligand>
</feature>
<evidence type="ECO:0000256" key="15">
    <source>
        <dbReference type="ARBA" id="ARBA00047364"/>
    </source>
</evidence>
<evidence type="ECO:0000256" key="2">
    <source>
        <dbReference type="ARBA" id="ARBA00004496"/>
    </source>
</evidence>
<evidence type="ECO:0000256" key="1">
    <source>
        <dbReference type="ARBA" id="ARBA00003314"/>
    </source>
</evidence>
<evidence type="ECO:0000256" key="9">
    <source>
        <dbReference type="ARBA" id="ARBA00022741"/>
    </source>
</evidence>
<dbReference type="GO" id="GO:0004825">
    <property type="term" value="F:methionine-tRNA ligase activity"/>
    <property type="evidence" value="ECO:0007669"/>
    <property type="project" value="UniProtKB-EC"/>
</dbReference>
<dbReference type="CDD" id="cd00814">
    <property type="entry name" value="MetRS_core"/>
    <property type="match status" value="1"/>
</dbReference>
<dbReference type="Proteomes" id="UP001569154">
    <property type="component" value="Unassembled WGS sequence"/>
</dbReference>
<comment type="catalytic activity">
    <reaction evidence="15 16">
        <text>tRNA(Met) + L-methionine + ATP = L-methionyl-tRNA(Met) + AMP + diphosphate</text>
        <dbReference type="Rhea" id="RHEA:13481"/>
        <dbReference type="Rhea" id="RHEA-COMP:9667"/>
        <dbReference type="Rhea" id="RHEA-COMP:9698"/>
        <dbReference type="ChEBI" id="CHEBI:30616"/>
        <dbReference type="ChEBI" id="CHEBI:33019"/>
        <dbReference type="ChEBI" id="CHEBI:57844"/>
        <dbReference type="ChEBI" id="CHEBI:78442"/>
        <dbReference type="ChEBI" id="CHEBI:78530"/>
        <dbReference type="ChEBI" id="CHEBI:456215"/>
        <dbReference type="EC" id="6.1.1.10"/>
    </reaction>
</comment>
<dbReference type="InterPro" id="IPR004495">
    <property type="entry name" value="Met-tRNA-synth_bsu_C"/>
</dbReference>
<dbReference type="CDD" id="cd07957">
    <property type="entry name" value="Anticodon_Ia_Met"/>
    <property type="match status" value="1"/>
</dbReference>
<keyword evidence="7 16" id="KW-0436">Ligase</keyword>
<dbReference type="NCBIfam" id="TIGR00398">
    <property type="entry name" value="metG"/>
    <property type="match status" value="1"/>
</dbReference>
<comment type="function">
    <text evidence="1 16">Is required not only for elongation of protein synthesis but also for the initiation of all mRNA translation through initiator tRNA(fMet) aminoacylation.</text>
</comment>
<keyword evidence="14 16" id="KW-0030">Aminoacyl-tRNA synthetase</keyword>
<keyword evidence="12 16" id="KW-0694">RNA-binding</keyword>
<feature type="binding site" evidence="16">
    <location>
        <position position="159"/>
    </location>
    <ligand>
        <name>Zn(2+)</name>
        <dbReference type="ChEBI" id="CHEBI:29105"/>
    </ligand>
</feature>
<dbReference type="Gene3D" id="2.20.28.20">
    <property type="entry name" value="Methionyl-tRNA synthetase, Zn-domain"/>
    <property type="match status" value="1"/>
</dbReference>
<evidence type="ECO:0000256" key="3">
    <source>
        <dbReference type="ARBA" id="ARBA00008258"/>
    </source>
</evidence>
<protein>
    <recommendedName>
        <fullName evidence="16">Methionine--tRNA ligase</fullName>
        <ecNumber evidence="16">6.1.1.10</ecNumber>
    </recommendedName>
    <alternativeName>
        <fullName evidence="16">Methionyl-tRNA synthetase</fullName>
        <shortName evidence="16">MetRS</shortName>
    </alternativeName>
</protein>
<evidence type="ECO:0000256" key="13">
    <source>
        <dbReference type="ARBA" id="ARBA00022917"/>
    </source>
</evidence>
<comment type="cofactor">
    <cofactor evidence="16">
        <name>Zn(2+)</name>
        <dbReference type="ChEBI" id="CHEBI:29105"/>
    </cofactor>
    <text evidence="16">Binds 1 zinc ion per subunit.</text>
</comment>
<keyword evidence="11 16" id="KW-0067">ATP-binding</keyword>
<dbReference type="RefSeq" id="WP_017012825.1">
    <property type="nucleotide sequence ID" value="NZ_AJYG02000064.1"/>
</dbReference>
<dbReference type="SUPFAM" id="SSF47323">
    <property type="entry name" value="Anticodon-binding domain of a subclass of class I aminoacyl-tRNA synthetases"/>
    <property type="match status" value="1"/>
</dbReference>
<evidence type="ECO:0000256" key="14">
    <source>
        <dbReference type="ARBA" id="ARBA00023146"/>
    </source>
</evidence>
<feature type="binding site" evidence="16">
    <location>
        <position position="146"/>
    </location>
    <ligand>
        <name>Zn(2+)</name>
        <dbReference type="ChEBI" id="CHEBI:29105"/>
    </ligand>
</feature>
<dbReference type="InterPro" id="IPR014729">
    <property type="entry name" value="Rossmann-like_a/b/a_fold"/>
</dbReference>
<dbReference type="Pfam" id="PF19303">
    <property type="entry name" value="Anticodon_3"/>
    <property type="match status" value="1"/>
</dbReference>
<evidence type="ECO:0000256" key="5">
    <source>
        <dbReference type="ARBA" id="ARBA00022490"/>
    </source>
</evidence>
<dbReference type="EC" id="6.1.1.10" evidence="16"/>
<reference evidence="18 19" key="1">
    <citation type="submission" date="2024-06" db="EMBL/GenBank/DDBJ databases">
        <authorList>
            <person name="Steensen K."/>
            <person name="Seneca J."/>
            <person name="Bartlau N."/>
            <person name="Yu A.X."/>
            <person name="Polz M.F."/>
        </authorList>
    </citation>
    <scope>NUCLEOTIDE SEQUENCE [LARGE SCALE GENOMIC DNA]</scope>
    <source>
        <strain evidence="18 19">1F260</strain>
    </source>
</reference>
<gene>
    <name evidence="16 18" type="primary">metG</name>
    <name evidence="18" type="ORF">ACED35_19525</name>
</gene>
<accession>A0ABV4L6I7</accession>
<dbReference type="InterPro" id="IPR041872">
    <property type="entry name" value="Anticodon_Met"/>
</dbReference>
<keyword evidence="19" id="KW-1185">Reference proteome</keyword>
<comment type="subcellular location">
    <subcellularLocation>
        <location evidence="2 16">Cytoplasm</location>
    </subcellularLocation>
</comment>
<proteinExistence type="inferred from homology"/>
<dbReference type="HAMAP" id="MF_00098">
    <property type="entry name" value="Met_tRNA_synth_type1"/>
    <property type="match status" value="1"/>
</dbReference>
<dbReference type="PROSITE" id="PS50886">
    <property type="entry name" value="TRBD"/>
    <property type="match status" value="1"/>
</dbReference>
<comment type="caution">
    <text evidence="18">The sequence shown here is derived from an EMBL/GenBank/DDBJ whole genome shotgun (WGS) entry which is preliminary data.</text>
</comment>
<keyword evidence="10 16" id="KW-0862">Zinc</keyword>
<evidence type="ECO:0000313" key="18">
    <source>
        <dbReference type="EMBL" id="MEZ8083311.1"/>
    </source>
</evidence>
<evidence type="ECO:0000256" key="4">
    <source>
        <dbReference type="ARBA" id="ARBA00011738"/>
    </source>
</evidence>
<dbReference type="InterPro" id="IPR012340">
    <property type="entry name" value="NA-bd_OB-fold"/>
</dbReference>
<dbReference type="InterPro" id="IPR001412">
    <property type="entry name" value="aa-tRNA-synth_I_CS"/>
</dbReference>
<sequence>MAANQRKILVTCALPYANGSIHLGHMLEHIQADVWVRYQRLRGNTVNFICADDAHGTPIMLKAQQLGIEPEAMIAEMQKEHETDFAGFDISFDNYHSTHSDENRELASHIYTQLKNNGFINSRSISQLFDPEKEMFLPDRFVKGTCPNCKSEDQYGDNCDNCGATYSPTELINPKSAVSGATPVMKDSVHFFFDLPQFAGMLKDWTTSGALQEETANKMAEWFETGLQQWDISRDAPYFGFEIPGEPGKYFYVWLDAPIGYMGSFKNFCDKNSHVDFDEYWKKDSTTELYHFIGKDIVYFHSLFWPAMLEGSGFRKPTNVFVHGYVTVNGAKMSKSKGTFVKASTYLKHLDPECLRYYYAAKLNNRIDDLDLNLEDFVQRVNSDIVNKVVNLASRNAGFIAKRFEGKLSAECAEPALYAEFADAADRIGNMFEKREFSRAIREIMALADKANQYVDEKAPWVVAKEEGKDAELQAICSMGINLFRVLMAYLKPVMPELAKRTEAFLNETLTWEGIAQPLTDHTVSPFKALFSRIDPKHVEAMVESSKEDAAAEKALTDKANANTSPLAAEPIAAEIEFDDFAKVDLRIAKIISCEEVPKANKLLKFQLDIGGETRQVFSGIKSAYKAEDLVGKYTVVVANLKPRKMKFGMSEGMILAAGPGGKDLWLLEPHEGAQAGMRVM</sequence>
<dbReference type="SUPFAM" id="SSF52374">
    <property type="entry name" value="Nucleotidylyl transferase"/>
    <property type="match status" value="1"/>
</dbReference>
<organism evidence="18 19">
    <name type="scientific">Enterovibrio norvegicus</name>
    <dbReference type="NCBI Taxonomy" id="188144"/>
    <lineage>
        <taxon>Bacteria</taxon>
        <taxon>Pseudomonadati</taxon>
        <taxon>Pseudomonadota</taxon>
        <taxon>Gammaproteobacteria</taxon>
        <taxon>Vibrionales</taxon>
        <taxon>Vibrionaceae</taxon>
        <taxon>Enterovibrio</taxon>
    </lineage>
</organism>
<evidence type="ECO:0000256" key="16">
    <source>
        <dbReference type="HAMAP-Rule" id="MF_00098"/>
    </source>
</evidence>
<dbReference type="InterPro" id="IPR009080">
    <property type="entry name" value="tRNAsynth_Ia_anticodon-bd"/>
</dbReference>
<dbReference type="Gene3D" id="1.10.730.10">
    <property type="entry name" value="Isoleucyl-tRNA Synthetase, Domain 1"/>
    <property type="match status" value="1"/>
</dbReference>